<name>A0ABS7YT42_9VIBR</name>
<evidence type="ECO:0000256" key="1">
    <source>
        <dbReference type="ARBA" id="ARBA00004651"/>
    </source>
</evidence>
<feature type="domain" description="Major facilitator superfamily (MFS) profile" evidence="7">
    <location>
        <begin position="19"/>
        <end position="396"/>
    </location>
</feature>
<dbReference type="InterPro" id="IPR036259">
    <property type="entry name" value="MFS_trans_sf"/>
</dbReference>
<evidence type="ECO:0000256" key="6">
    <source>
        <dbReference type="SAM" id="Phobius"/>
    </source>
</evidence>
<comment type="caution">
    <text evidence="8">The sequence shown here is derived from an EMBL/GenBank/DDBJ whole genome shotgun (WGS) entry which is preliminary data.</text>
</comment>
<proteinExistence type="predicted"/>
<evidence type="ECO:0000256" key="2">
    <source>
        <dbReference type="ARBA" id="ARBA00022475"/>
    </source>
</evidence>
<feature type="transmembrane region" description="Helical" evidence="6">
    <location>
        <begin position="339"/>
        <end position="361"/>
    </location>
</feature>
<feature type="transmembrane region" description="Helical" evidence="6">
    <location>
        <begin position="216"/>
        <end position="237"/>
    </location>
</feature>
<feature type="transmembrane region" description="Helical" evidence="6">
    <location>
        <begin position="54"/>
        <end position="72"/>
    </location>
</feature>
<evidence type="ECO:0000256" key="3">
    <source>
        <dbReference type="ARBA" id="ARBA00022692"/>
    </source>
</evidence>
<evidence type="ECO:0000256" key="4">
    <source>
        <dbReference type="ARBA" id="ARBA00022989"/>
    </source>
</evidence>
<keyword evidence="2" id="KW-1003">Cell membrane</keyword>
<feature type="transmembrane region" description="Helical" evidence="6">
    <location>
        <begin position="175"/>
        <end position="196"/>
    </location>
</feature>
<feature type="transmembrane region" description="Helical" evidence="6">
    <location>
        <begin position="143"/>
        <end position="169"/>
    </location>
</feature>
<accession>A0ABS7YT42</accession>
<feature type="transmembrane region" description="Helical" evidence="6">
    <location>
        <begin position="108"/>
        <end position="131"/>
    </location>
</feature>
<keyword evidence="5 6" id="KW-0472">Membrane</keyword>
<evidence type="ECO:0000313" key="9">
    <source>
        <dbReference type="Proteomes" id="UP001199044"/>
    </source>
</evidence>
<sequence>MNTPNATTNKTSNKTNWSAIFSIAIAVAFLVTVEFLPAGLLTPMSEELNISQGLAGQTLTITAIFAVISSLFASSATRNIDRRYVILGFTVLLILSSLISTFSTNFGMIIGARILLGLALGGFWAMSAYITMQLSESRDIPKALSVVFGGVSVALVLATPAGSFLGSIIGWRGVFLLAAVLGALCLIWQWLVIPSIPAKQQQTALASFLVLKRKQVPAAMLAIFAVFAGQIGFFTYIRPFLESVVQLDVNGISLMLLLFGIANFVGTSVSSQFLQRGLKTTLAYSPLILAVCASILVLFGNNQLLTGLVIIIWGFTFGLVPVGWSTWVTQSISDDAESAGGLQVAVIQIANAFGAALGGLLLDFSGSKGPLEASILFLVIAGVTVFIRVTSSPAKMTLPVTD</sequence>
<feature type="transmembrane region" description="Helical" evidence="6">
    <location>
        <begin position="249"/>
        <end position="269"/>
    </location>
</feature>
<evidence type="ECO:0000313" key="8">
    <source>
        <dbReference type="EMBL" id="MCA2018036.1"/>
    </source>
</evidence>
<dbReference type="RefSeq" id="WP_225251595.1">
    <property type="nucleotide sequence ID" value="NZ_JAIWIU010000144.1"/>
</dbReference>
<dbReference type="InterPro" id="IPR050189">
    <property type="entry name" value="MFS_Efflux_Transporters"/>
</dbReference>
<dbReference type="Proteomes" id="UP001199044">
    <property type="component" value="Unassembled WGS sequence"/>
</dbReference>
<dbReference type="EMBL" id="JAIWIU010000144">
    <property type="protein sequence ID" value="MCA2018036.1"/>
    <property type="molecule type" value="Genomic_DNA"/>
</dbReference>
<dbReference type="InterPro" id="IPR011701">
    <property type="entry name" value="MFS"/>
</dbReference>
<comment type="subcellular location">
    <subcellularLocation>
        <location evidence="1">Cell membrane</location>
        <topology evidence="1">Multi-pass membrane protein</topology>
    </subcellularLocation>
</comment>
<keyword evidence="9" id="KW-1185">Reference proteome</keyword>
<organism evidence="8 9">
    <name type="scientific">Vibrio tritonius</name>
    <dbReference type="NCBI Taxonomy" id="1435069"/>
    <lineage>
        <taxon>Bacteria</taxon>
        <taxon>Pseudomonadati</taxon>
        <taxon>Pseudomonadota</taxon>
        <taxon>Gammaproteobacteria</taxon>
        <taxon>Vibrionales</taxon>
        <taxon>Vibrionaceae</taxon>
        <taxon>Vibrio</taxon>
    </lineage>
</organism>
<dbReference type="InterPro" id="IPR020846">
    <property type="entry name" value="MFS_dom"/>
</dbReference>
<reference evidence="9" key="1">
    <citation type="submission" date="2023-07" db="EMBL/GenBank/DDBJ databases">
        <title>Molecular identification of indigenous halophilic bacteria isolated from red sea cost, biodegradation of synthetic dyes and assessment of degraded metabolite toxicity.</title>
        <authorList>
            <person name="Chaieb K."/>
            <person name="Altayb H.N."/>
        </authorList>
    </citation>
    <scope>NUCLEOTIDE SEQUENCE [LARGE SCALE GENOMIC DNA]</scope>
    <source>
        <strain evidence="9">K20</strain>
    </source>
</reference>
<dbReference type="PANTHER" id="PTHR43124">
    <property type="entry name" value="PURINE EFFLUX PUMP PBUE"/>
    <property type="match status" value="1"/>
</dbReference>
<dbReference type="Gene3D" id="1.20.1250.20">
    <property type="entry name" value="MFS general substrate transporter like domains"/>
    <property type="match status" value="1"/>
</dbReference>
<dbReference type="CDD" id="cd17324">
    <property type="entry name" value="MFS_NepI_like"/>
    <property type="match status" value="1"/>
</dbReference>
<feature type="transmembrane region" description="Helical" evidence="6">
    <location>
        <begin position="281"/>
        <end position="299"/>
    </location>
</feature>
<evidence type="ECO:0000259" key="7">
    <source>
        <dbReference type="PROSITE" id="PS50850"/>
    </source>
</evidence>
<gene>
    <name evidence="8" type="ORF">LDJ79_18085</name>
</gene>
<feature type="transmembrane region" description="Helical" evidence="6">
    <location>
        <begin position="373"/>
        <end position="390"/>
    </location>
</feature>
<protein>
    <submittedName>
        <fullName evidence="8">MFS transporter</fullName>
    </submittedName>
</protein>
<dbReference type="Pfam" id="PF07690">
    <property type="entry name" value="MFS_1"/>
    <property type="match status" value="1"/>
</dbReference>
<dbReference type="PANTHER" id="PTHR43124:SF5">
    <property type="entry name" value="PURINE RIBONUCLEOSIDE EFFLUX PUMP NEPI"/>
    <property type="match status" value="1"/>
</dbReference>
<feature type="transmembrane region" description="Helical" evidence="6">
    <location>
        <begin position="305"/>
        <end position="327"/>
    </location>
</feature>
<evidence type="ECO:0000256" key="5">
    <source>
        <dbReference type="ARBA" id="ARBA00023136"/>
    </source>
</evidence>
<keyword evidence="4 6" id="KW-1133">Transmembrane helix</keyword>
<keyword evidence="3 6" id="KW-0812">Transmembrane</keyword>
<feature type="transmembrane region" description="Helical" evidence="6">
    <location>
        <begin position="84"/>
        <end position="102"/>
    </location>
</feature>
<feature type="transmembrane region" description="Helical" evidence="6">
    <location>
        <begin position="20"/>
        <end position="42"/>
    </location>
</feature>
<dbReference type="PROSITE" id="PS50850">
    <property type="entry name" value="MFS"/>
    <property type="match status" value="1"/>
</dbReference>
<dbReference type="SUPFAM" id="SSF103473">
    <property type="entry name" value="MFS general substrate transporter"/>
    <property type="match status" value="1"/>
</dbReference>